<dbReference type="STRING" id="479433.Caci_6410"/>
<dbReference type="GO" id="GO:0000160">
    <property type="term" value="P:phosphorelay signal transduction system"/>
    <property type="evidence" value="ECO:0007669"/>
    <property type="project" value="InterPro"/>
</dbReference>
<dbReference type="SUPFAM" id="SSF52540">
    <property type="entry name" value="P-loop containing nucleoside triphosphate hydrolases"/>
    <property type="match status" value="1"/>
</dbReference>
<accession>C7PWI4</accession>
<dbReference type="InterPro" id="IPR001867">
    <property type="entry name" value="OmpR/PhoB-type_DNA-bd"/>
</dbReference>
<dbReference type="PRINTS" id="PR00364">
    <property type="entry name" value="DISEASERSIST"/>
</dbReference>
<dbReference type="EMBL" id="CP001700">
    <property type="protein sequence ID" value="ACU75264.1"/>
    <property type="molecule type" value="Genomic_DNA"/>
</dbReference>
<dbReference type="Gene3D" id="1.25.40.10">
    <property type="entry name" value="Tetratricopeptide repeat domain"/>
    <property type="match status" value="2"/>
</dbReference>
<dbReference type="InterPro" id="IPR051677">
    <property type="entry name" value="AfsR-DnrI-RedD_regulator"/>
</dbReference>
<evidence type="ECO:0000313" key="7">
    <source>
        <dbReference type="EMBL" id="ACU75264.1"/>
    </source>
</evidence>
<dbReference type="InterPro" id="IPR036388">
    <property type="entry name" value="WH-like_DNA-bd_sf"/>
</dbReference>
<keyword evidence="8" id="KW-1185">Reference proteome</keyword>
<dbReference type="AlphaFoldDB" id="C7PWI4"/>
<dbReference type="InterPro" id="IPR016032">
    <property type="entry name" value="Sig_transdc_resp-reg_C-effctor"/>
</dbReference>
<dbReference type="SMART" id="SM00028">
    <property type="entry name" value="TPR"/>
    <property type="match status" value="4"/>
</dbReference>
<keyword evidence="4" id="KW-0804">Transcription</keyword>
<dbReference type="Pfam" id="PF03704">
    <property type="entry name" value="BTAD"/>
    <property type="match status" value="1"/>
</dbReference>
<keyword evidence="2" id="KW-0805">Transcription regulation</keyword>
<dbReference type="RefSeq" id="WP_015794993.1">
    <property type="nucleotide sequence ID" value="NC_013131.1"/>
</dbReference>
<dbReference type="InParanoid" id="C7PWI4"/>
<name>C7PWI4_CATAD</name>
<evidence type="ECO:0000256" key="1">
    <source>
        <dbReference type="ARBA" id="ARBA00005820"/>
    </source>
</evidence>
<dbReference type="Gene3D" id="3.40.50.300">
    <property type="entry name" value="P-loop containing nucleotide triphosphate hydrolases"/>
    <property type="match status" value="1"/>
</dbReference>
<comment type="similarity">
    <text evidence="1">Belongs to the AfsR/DnrI/RedD regulatory family.</text>
</comment>
<dbReference type="SMART" id="SM01043">
    <property type="entry name" value="BTAD"/>
    <property type="match status" value="1"/>
</dbReference>
<dbReference type="SUPFAM" id="SSF48452">
    <property type="entry name" value="TPR-like"/>
    <property type="match status" value="2"/>
</dbReference>
<evidence type="ECO:0000256" key="2">
    <source>
        <dbReference type="ARBA" id="ARBA00023015"/>
    </source>
</evidence>
<dbReference type="GO" id="GO:0006355">
    <property type="term" value="P:regulation of DNA-templated transcription"/>
    <property type="evidence" value="ECO:0007669"/>
    <property type="project" value="InterPro"/>
</dbReference>
<dbReference type="GO" id="GO:0003677">
    <property type="term" value="F:DNA binding"/>
    <property type="evidence" value="ECO:0007669"/>
    <property type="project" value="UniProtKB-UniRule"/>
</dbReference>
<dbReference type="eggNOG" id="COG3903">
    <property type="taxonomic scope" value="Bacteria"/>
</dbReference>
<dbReference type="Proteomes" id="UP000000851">
    <property type="component" value="Chromosome"/>
</dbReference>
<feature type="DNA-binding region" description="OmpR/PhoB-type" evidence="5">
    <location>
        <begin position="1"/>
        <end position="93"/>
    </location>
</feature>
<dbReference type="InterPro" id="IPR005158">
    <property type="entry name" value="BTAD"/>
</dbReference>
<dbReference type="SUPFAM" id="SSF46894">
    <property type="entry name" value="C-terminal effector domain of the bipartite response regulators"/>
    <property type="match status" value="1"/>
</dbReference>
<evidence type="ECO:0000313" key="8">
    <source>
        <dbReference type="Proteomes" id="UP000000851"/>
    </source>
</evidence>
<dbReference type="InterPro" id="IPR011990">
    <property type="entry name" value="TPR-like_helical_dom_sf"/>
</dbReference>
<organism evidence="7 8">
    <name type="scientific">Catenulispora acidiphila (strain DSM 44928 / JCM 14897 / NBRC 102108 / NRRL B-24433 / ID139908)</name>
    <dbReference type="NCBI Taxonomy" id="479433"/>
    <lineage>
        <taxon>Bacteria</taxon>
        <taxon>Bacillati</taxon>
        <taxon>Actinomycetota</taxon>
        <taxon>Actinomycetes</taxon>
        <taxon>Catenulisporales</taxon>
        <taxon>Catenulisporaceae</taxon>
        <taxon>Catenulispora</taxon>
    </lineage>
</organism>
<dbReference type="Gene3D" id="1.10.10.10">
    <property type="entry name" value="Winged helix-like DNA-binding domain superfamily/Winged helix DNA-binding domain"/>
    <property type="match status" value="1"/>
</dbReference>
<dbReference type="CDD" id="cd15831">
    <property type="entry name" value="BTAD"/>
    <property type="match status" value="1"/>
</dbReference>
<evidence type="ECO:0000256" key="3">
    <source>
        <dbReference type="ARBA" id="ARBA00023125"/>
    </source>
</evidence>
<dbReference type="PANTHER" id="PTHR35807">
    <property type="entry name" value="TRANSCRIPTIONAL REGULATOR REDD-RELATED"/>
    <property type="match status" value="1"/>
</dbReference>
<feature type="domain" description="OmpR/PhoB-type" evidence="6">
    <location>
        <begin position="1"/>
        <end position="93"/>
    </location>
</feature>
<dbReference type="SMART" id="SM00862">
    <property type="entry name" value="Trans_reg_C"/>
    <property type="match status" value="1"/>
</dbReference>
<evidence type="ECO:0000259" key="6">
    <source>
        <dbReference type="PROSITE" id="PS51755"/>
    </source>
</evidence>
<dbReference type="OrthoDB" id="3691954at2"/>
<evidence type="ECO:0000256" key="5">
    <source>
        <dbReference type="PROSITE-ProRule" id="PRU01091"/>
    </source>
</evidence>
<dbReference type="eggNOG" id="COG3629">
    <property type="taxonomic scope" value="Bacteria"/>
</dbReference>
<dbReference type="InterPro" id="IPR027417">
    <property type="entry name" value="P-loop_NTPase"/>
</dbReference>
<dbReference type="HOGENOM" id="CLU_004665_2_0_11"/>
<evidence type="ECO:0000256" key="4">
    <source>
        <dbReference type="ARBA" id="ARBA00023163"/>
    </source>
</evidence>
<dbReference type="Pfam" id="PF13424">
    <property type="entry name" value="TPR_12"/>
    <property type="match status" value="2"/>
</dbReference>
<keyword evidence="3 5" id="KW-0238">DNA-binding</keyword>
<dbReference type="KEGG" id="cai:Caci_6410"/>
<sequence length="970" mass="103306">MRFGLLGPLDVRVEDDMPVSVAAPMQRAVLAALLLHQGRPLTLDSLIDVLWDGRAPASSRMTAVNYVARLRRSVGPDVAARLQTSPAGYLVRLAGDAELDSLEASGLERRALDRSRVGDWSAVATAAGRALALWRGEPLQDLPATRLQRDHLPALAALRLRLRELAADAAVHLGEYEQAAADLTELLRDHSLNERLYELLVVALYGSGRRADALEAFQQARRTLSAELGVDPTPRLQALQQGILAGASHGTVLNLLAADGRSAGTSPARAVTSISGAQAVVPRQLPAATRYFSGRAQSLAALTALADEVVSDEAAHDAATLDAADRDGAAIAVIAGMAGIGKTTLAVQWAHRAASRFSDGQLYINLRGFDPGGAPVAPDHAIRVFLEAFGIPPARIPTTAQARAGLYRSLVADRRVLILLDNARDVEQVRPLLPGTPACLVLVTSRNRLTGLVTAEGAHWIPLDLPDPPQARELLARRLGSDVVAEQPEAIAELVELTARLPLALSVAGARLAMNPLLPVSAFLASLRTTRSRLTVLNGGDITTDLRAVFSWSYQQLAPAAARMFRLVSLYPGPDVSLAAAASLAGLEAAEARAALAELTAANLITEPAPDRFACHDLLRAYAAELADAPAERELRSAAFARMLDHYLHSAYRASMVLASHRDPVEVGDPQPGVAVEDFPDKAAATAWFTAEHLALPAVIARAADTGFDVHAWQTAWAGYVFFNVHRYWNDMLETLVIGLDAAERLGDEYAQGLVLRPLGGVSDKLGREDEAQAYLGRAHVLLVKLDEPLGHAHVHLSMGQSAYRRGRYAEALEHSEKCLNHVTRAGSGLGQATALGSLVSCHVALGDLDAARAAGERSLALYREFGSPISAGNTFLSLADIEVAGGDYPRAAELCRRAAEVFAGHGARHYVAKALTQLGDVLDKDGDQGSALSAWREALEAVDQLDSSDADGIRGGLRDRLRERGQVVP</sequence>
<protein>
    <submittedName>
        <fullName evidence="7">Transcriptional regulator, SARP family</fullName>
    </submittedName>
</protein>
<dbReference type="InterPro" id="IPR019734">
    <property type="entry name" value="TPR_rpt"/>
</dbReference>
<dbReference type="PANTHER" id="PTHR35807:SF1">
    <property type="entry name" value="TRANSCRIPTIONAL REGULATOR REDD"/>
    <property type="match status" value="1"/>
</dbReference>
<dbReference type="PROSITE" id="PS51755">
    <property type="entry name" value="OMPR_PHOB"/>
    <property type="match status" value="1"/>
</dbReference>
<reference evidence="7 8" key="1">
    <citation type="journal article" date="2009" name="Stand. Genomic Sci.">
        <title>Complete genome sequence of Catenulispora acidiphila type strain (ID 139908).</title>
        <authorList>
            <person name="Copeland A."/>
            <person name="Lapidus A."/>
            <person name="Glavina Del Rio T."/>
            <person name="Nolan M."/>
            <person name="Lucas S."/>
            <person name="Chen F."/>
            <person name="Tice H."/>
            <person name="Cheng J.F."/>
            <person name="Bruce D."/>
            <person name="Goodwin L."/>
            <person name="Pitluck S."/>
            <person name="Mikhailova N."/>
            <person name="Pati A."/>
            <person name="Ivanova N."/>
            <person name="Mavromatis K."/>
            <person name="Chen A."/>
            <person name="Palaniappan K."/>
            <person name="Chain P."/>
            <person name="Land M."/>
            <person name="Hauser L."/>
            <person name="Chang Y.J."/>
            <person name="Jeffries C.D."/>
            <person name="Chertkov O."/>
            <person name="Brettin T."/>
            <person name="Detter J.C."/>
            <person name="Han C."/>
            <person name="Ali Z."/>
            <person name="Tindall B.J."/>
            <person name="Goker M."/>
            <person name="Bristow J."/>
            <person name="Eisen J.A."/>
            <person name="Markowitz V."/>
            <person name="Hugenholtz P."/>
            <person name="Kyrpides N.C."/>
            <person name="Klenk H.P."/>
        </authorList>
    </citation>
    <scope>NUCLEOTIDE SEQUENCE [LARGE SCALE GENOMIC DNA]</scope>
    <source>
        <strain evidence="8">DSM 44928 / JCM 14897 / NBRC 102108 / NRRL B-24433 / ID139908</strain>
    </source>
</reference>
<gene>
    <name evidence="7" type="ordered locus">Caci_6410</name>
</gene>
<proteinExistence type="inferred from homology"/>